<dbReference type="OrthoDB" id="3449793at2"/>
<dbReference type="Pfam" id="PF18845">
    <property type="entry name" value="baeRF_family3"/>
    <property type="match status" value="1"/>
</dbReference>
<evidence type="ECO:0000313" key="1">
    <source>
        <dbReference type="EMBL" id="OPC83729.1"/>
    </source>
</evidence>
<dbReference type="Proteomes" id="UP000190037">
    <property type="component" value="Unassembled WGS sequence"/>
</dbReference>
<keyword evidence="2" id="KW-1185">Reference proteome</keyword>
<proteinExistence type="predicted"/>
<dbReference type="InterPro" id="IPR041289">
    <property type="entry name" value="Bact_RF_family3"/>
</dbReference>
<gene>
    <name evidence="1" type="ORF">B4N89_24815</name>
</gene>
<organism evidence="1 2">
    <name type="scientific">Embleya scabrispora</name>
    <dbReference type="NCBI Taxonomy" id="159449"/>
    <lineage>
        <taxon>Bacteria</taxon>
        <taxon>Bacillati</taxon>
        <taxon>Actinomycetota</taxon>
        <taxon>Actinomycetes</taxon>
        <taxon>Kitasatosporales</taxon>
        <taxon>Streptomycetaceae</taxon>
        <taxon>Embleya</taxon>
    </lineage>
</organism>
<sequence length="379" mass="40966">MTTAALTPDLLAELRRPRAYPLVSLTLPTHRHRPENQQDHIRLRNVLTEAEKRLAADPEVTREVRIKTADRLRAAAAELDPESFLDGLVLYASADEHYAFRIEAPVSERIVFATTYLTRNLVSAAERLTPYWALVLSEQEARLWRGRGEHVYEARVDGFPVTTPAPEPDGQPRREGGGIGVSEEFRRLLNEADEHLAHALTGPQRDGKVVLVGLRPQVKAFREGSRNAGHLAESDLEVGGLVDATAAQLAEILAPARAALAEEATAAALRALDDARSAKRYAGGIQEVWAPVRAGRGALLVVEEGLRVTGRLVIVEATGEIALQVLTGPHAEDAVLAGRAEDDIVDTVVEAALEGDGKVVFVPDGTLADVGGIALAMRY</sequence>
<reference evidence="1 2" key="1">
    <citation type="submission" date="2017-03" db="EMBL/GenBank/DDBJ databases">
        <title>Draft genome sequence of Streptomyces scabrisporus NF3, endophyte isolated from Amphipterygium adstringens.</title>
        <authorList>
            <person name="Vazquez M."/>
            <person name="Ceapa C.D."/>
            <person name="Rodriguez Luna D."/>
            <person name="Sanchez Esquivel S."/>
        </authorList>
    </citation>
    <scope>NUCLEOTIDE SEQUENCE [LARGE SCALE GENOMIC DNA]</scope>
    <source>
        <strain evidence="1 2">NF3</strain>
    </source>
</reference>
<evidence type="ECO:0008006" key="3">
    <source>
        <dbReference type="Google" id="ProtNLM"/>
    </source>
</evidence>
<accession>A0A1T3P3Q3</accession>
<dbReference type="RefSeq" id="WP_078978025.1">
    <property type="nucleotide sequence ID" value="NZ_MWQN01000001.1"/>
</dbReference>
<protein>
    <recommendedName>
        <fullName evidence="3">Chemotaxis protein</fullName>
    </recommendedName>
</protein>
<evidence type="ECO:0000313" key="2">
    <source>
        <dbReference type="Proteomes" id="UP000190037"/>
    </source>
</evidence>
<comment type="caution">
    <text evidence="1">The sequence shown here is derived from an EMBL/GenBank/DDBJ whole genome shotgun (WGS) entry which is preliminary data.</text>
</comment>
<name>A0A1T3P3Q3_9ACTN</name>
<dbReference type="AlphaFoldDB" id="A0A1T3P3Q3"/>
<dbReference type="STRING" id="159449.B4N89_24815"/>
<dbReference type="EMBL" id="MWQN01000001">
    <property type="protein sequence ID" value="OPC83729.1"/>
    <property type="molecule type" value="Genomic_DNA"/>
</dbReference>